<evidence type="ECO:0000313" key="2">
    <source>
        <dbReference type="EMBL" id="KII84213.1"/>
    </source>
</evidence>
<sequence length="210" mass="24268">MSTATLPQDFEHLNISTPKPKSSSPTEDMSTATLPQDFEHLNISTPKPKSSSPTDTIRPTLETDKPIIDRNGKWVIYPPIPPKPRVKRHWLYGWRIDKALVESWVDKVRPGRHLQSYDSHHFDPYIVMAELSGYDPLIFALAVPKDVTDPVDGVEYDDCDAWALSSNYSKRRFYTRPLPAQLEMMIKVLGYPYWFLDGLGDPDHHYQYYM</sequence>
<evidence type="ECO:0000256" key="1">
    <source>
        <dbReference type="SAM" id="MobiDB-lite"/>
    </source>
</evidence>
<feature type="compositionally biased region" description="Low complexity" evidence="1">
    <location>
        <begin position="44"/>
        <end position="54"/>
    </location>
</feature>
<protein>
    <submittedName>
        <fullName evidence="2">Uncharacterized protein</fullName>
    </submittedName>
</protein>
<dbReference type="Proteomes" id="UP000053263">
    <property type="component" value="Unassembled WGS sequence"/>
</dbReference>
<dbReference type="AlphaFoldDB" id="A0A0C9T7U5"/>
<name>A0A0C9T7U5_PLICR</name>
<feature type="compositionally biased region" description="Low complexity" evidence="1">
    <location>
        <begin position="16"/>
        <end position="26"/>
    </location>
</feature>
<dbReference type="HOGENOM" id="CLU_1540712_0_0_1"/>
<feature type="region of interest" description="Disordered" evidence="1">
    <location>
        <begin position="1"/>
        <end position="60"/>
    </location>
</feature>
<gene>
    <name evidence="2" type="ORF">PLICRDRAFT_46588</name>
</gene>
<accession>A0A0C9T7U5</accession>
<evidence type="ECO:0000313" key="3">
    <source>
        <dbReference type="Proteomes" id="UP000053263"/>
    </source>
</evidence>
<proteinExistence type="predicted"/>
<organism evidence="2 3">
    <name type="scientific">Plicaturopsis crispa FD-325 SS-3</name>
    <dbReference type="NCBI Taxonomy" id="944288"/>
    <lineage>
        <taxon>Eukaryota</taxon>
        <taxon>Fungi</taxon>
        <taxon>Dikarya</taxon>
        <taxon>Basidiomycota</taxon>
        <taxon>Agaricomycotina</taxon>
        <taxon>Agaricomycetes</taxon>
        <taxon>Agaricomycetidae</taxon>
        <taxon>Amylocorticiales</taxon>
        <taxon>Amylocorticiaceae</taxon>
        <taxon>Plicatura</taxon>
        <taxon>Plicaturopsis crispa</taxon>
    </lineage>
</organism>
<dbReference type="EMBL" id="KN832572">
    <property type="protein sequence ID" value="KII84213.1"/>
    <property type="molecule type" value="Genomic_DNA"/>
</dbReference>
<reference evidence="2 3" key="1">
    <citation type="submission" date="2014-06" db="EMBL/GenBank/DDBJ databases">
        <title>Evolutionary Origins and Diversification of the Mycorrhizal Mutualists.</title>
        <authorList>
            <consortium name="DOE Joint Genome Institute"/>
            <consortium name="Mycorrhizal Genomics Consortium"/>
            <person name="Kohler A."/>
            <person name="Kuo A."/>
            <person name="Nagy L.G."/>
            <person name="Floudas D."/>
            <person name="Copeland A."/>
            <person name="Barry K.W."/>
            <person name="Cichocki N."/>
            <person name="Veneault-Fourrey C."/>
            <person name="LaButti K."/>
            <person name="Lindquist E.A."/>
            <person name="Lipzen A."/>
            <person name="Lundell T."/>
            <person name="Morin E."/>
            <person name="Murat C."/>
            <person name="Riley R."/>
            <person name="Ohm R."/>
            <person name="Sun H."/>
            <person name="Tunlid A."/>
            <person name="Henrissat B."/>
            <person name="Grigoriev I.V."/>
            <person name="Hibbett D.S."/>
            <person name="Martin F."/>
        </authorList>
    </citation>
    <scope>NUCLEOTIDE SEQUENCE [LARGE SCALE GENOMIC DNA]</scope>
    <source>
        <strain evidence="2 3">FD-325 SS-3</strain>
    </source>
</reference>
<keyword evidence="3" id="KW-1185">Reference proteome</keyword>